<dbReference type="Proteomes" id="UP001232750">
    <property type="component" value="Unassembled WGS sequence"/>
</dbReference>
<evidence type="ECO:0000313" key="3">
    <source>
        <dbReference type="Proteomes" id="UP001232750"/>
    </source>
</evidence>
<accession>A0ABT7DMI8</accession>
<protein>
    <submittedName>
        <fullName evidence="2">Uncharacterized protein</fullName>
    </submittedName>
</protein>
<keyword evidence="1" id="KW-0472">Membrane</keyword>
<feature type="transmembrane region" description="Helical" evidence="1">
    <location>
        <begin position="27"/>
        <end position="43"/>
    </location>
</feature>
<sequence length="103" mass="11109">MGRNKKGGAAKARAEIERLQACRRKDLIKILAALALMMLIILAKTTLEYNGTIEMGNMVLNGAMWLTAFVLAIFAGSAGVDMAKCGRGIEEARKRAGLDKNGR</sequence>
<keyword evidence="1" id="KW-1133">Transmembrane helix</keyword>
<proteinExistence type="predicted"/>
<dbReference type="RefSeq" id="WP_283831814.1">
    <property type="nucleotide sequence ID" value="NZ_JASJEU010000013.1"/>
</dbReference>
<keyword evidence="1" id="KW-0812">Transmembrane</keyword>
<name>A0ABT7DMI8_9ACTN</name>
<comment type="caution">
    <text evidence="2">The sequence shown here is derived from an EMBL/GenBank/DDBJ whole genome shotgun (WGS) entry which is preliminary data.</text>
</comment>
<evidence type="ECO:0000256" key="1">
    <source>
        <dbReference type="SAM" id="Phobius"/>
    </source>
</evidence>
<keyword evidence="3" id="KW-1185">Reference proteome</keyword>
<feature type="transmembrane region" description="Helical" evidence="1">
    <location>
        <begin position="63"/>
        <end position="83"/>
    </location>
</feature>
<gene>
    <name evidence="2" type="ORF">QNJ86_06595</name>
</gene>
<organism evidence="2 3">
    <name type="scientific">Gordonibacter faecis</name>
    <dbReference type="NCBI Taxonomy" id="3047475"/>
    <lineage>
        <taxon>Bacteria</taxon>
        <taxon>Bacillati</taxon>
        <taxon>Actinomycetota</taxon>
        <taxon>Coriobacteriia</taxon>
        <taxon>Eggerthellales</taxon>
        <taxon>Eggerthellaceae</taxon>
        <taxon>Gordonibacter</taxon>
    </lineage>
</organism>
<dbReference type="EMBL" id="JASJEU010000013">
    <property type="protein sequence ID" value="MDJ1650462.1"/>
    <property type="molecule type" value="Genomic_DNA"/>
</dbReference>
<reference evidence="2 3" key="1">
    <citation type="submission" date="2023-05" db="EMBL/GenBank/DDBJ databases">
        <title>Gordonibacter KGMB12511T sp. nov., isolated from faeces of healthy Korean.</title>
        <authorList>
            <person name="Kim H.S."/>
            <person name="Kim J.-S."/>
            <person name="Suh M.K."/>
            <person name="Eom M.K."/>
            <person name="Do H.E."/>
            <person name="Lee J.-S."/>
        </authorList>
    </citation>
    <scope>NUCLEOTIDE SEQUENCE [LARGE SCALE GENOMIC DNA]</scope>
    <source>
        <strain evidence="2 3">KGMB12511</strain>
    </source>
</reference>
<evidence type="ECO:0000313" key="2">
    <source>
        <dbReference type="EMBL" id="MDJ1650462.1"/>
    </source>
</evidence>